<gene>
    <name evidence="2" type="ORF">R5U08_21900</name>
</gene>
<dbReference type="EC" id="2.3.1.-" evidence="2"/>
<sequence length="175" mass="18698">MDGLAVERMGGAGAVAVQEALRGVYAEAFSGAPYYVTEGEATAAFRRFPSQAGRAGFRAVLGRDAGGEPVGMAYGCLLEAGSAWWGGMSGDVCREDGRRSFLLMELAVRARWRGRGVARRLHDVLLDGVEVERVVLNVHPGSGAAQAAYRAWGYRKVGETRPWEGADPHDVMVLG</sequence>
<feature type="domain" description="N-acetyltransferase" evidence="1">
    <location>
        <begin position="15"/>
        <end position="175"/>
    </location>
</feature>
<dbReference type="InterPro" id="IPR016181">
    <property type="entry name" value="Acyl_CoA_acyltransferase"/>
</dbReference>
<dbReference type="SUPFAM" id="SSF55729">
    <property type="entry name" value="Acyl-CoA N-acyltransferases (Nat)"/>
    <property type="match status" value="1"/>
</dbReference>
<dbReference type="PROSITE" id="PS51186">
    <property type="entry name" value="GNAT"/>
    <property type="match status" value="1"/>
</dbReference>
<dbReference type="InterPro" id="IPR000182">
    <property type="entry name" value="GNAT_dom"/>
</dbReference>
<organism evidence="2 3">
    <name type="scientific">Streptomyces coeruleorubidus</name>
    <dbReference type="NCBI Taxonomy" id="116188"/>
    <lineage>
        <taxon>Bacteria</taxon>
        <taxon>Bacillati</taxon>
        <taxon>Actinomycetota</taxon>
        <taxon>Actinomycetes</taxon>
        <taxon>Kitasatosporales</taxon>
        <taxon>Streptomycetaceae</taxon>
        <taxon>Streptomyces</taxon>
    </lineage>
</organism>
<proteinExistence type="predicted"/>
<keyword evidence="2" id="KW-0012">Acyltransferase</keyword>
<evidence type="ECO:0000313" key="3">
    <source>
        <dbReference type="Proteomes" id="UP001305002"/>
    </source>
</evidence>
<protein>
    <submittedName>
        <fullName evidence="2">GNAT family N-acetyltransferase</fullName>
        <ecNumber evidence="2">2.3.1.-</ecNumber>
    </submittedName>
</protein>
<evidence type="ECO:0000313" key="2">
    <source>
        <dbReference type="EMBL" id="WOT36612.1"/>
    </source>
</evidence>
<accession>A0ABZ0KF51</accession>
<dbReference type="EMBL" id="CP137524">
    <property type="protein sequence ID" value="WOT36612.1"/>
    <property type="molecule type" value="Genomic_DNA"/>
</dbReference>
<evidence type="ECO:0000259" key="1">
    <source>
        <dbReference type="PROSITE" id="PS51186"/>
    </source>
</evidence>
<dbReference type="Pfam" id="PF00583">
    <property type="entry name" value="Acetyltransf_1"/>
    <property type="match status" value="1"/>
</dbReference>
<keyword evidence="2" id="KW-0808">Transferase</keyword>
<dbReference type="Gene3D" id="3.40.630.30">
    <property type="match status" value="1"/>
</dbReference>
<reference evidence="2 3" key="1">
    <citation type="journal article" date="2021" name="J. Microbiol. Biotechnol.">
        <title>An Efficient Markerless Deletion System Suitable for the Industrial Strains of Streptomyces.</title>
        <authorList>
            <person name="Dong J."/>
            <person name="Wei J."/>
            <person name="Li H."/>
            <person name="Zhao S."/>
            <person name="Guan W."/>
        </authorList>
    </citation>
    <scope>NUCLEOTIDE SEQUENCE [LARGE SCALE GENOMIC DNA]</scope>
    <source>
        <strain evidence="2 3">CICC 11043</strain>
    </source>
</reference>
<name>A0ABZ0KF51_STRC4</name>
<keyword evidence="3" id="KW-1185">Reference proteome</keyword>
<dbReference type="GO" id="GO:0016746">
    <property type="term" value="F:acyltransferase activity"/>
    <property type="evidence" value="ECO:0007669"/>
    <property type="project" value="UniProtKB-KW"/>
</dbReference>
<dbReference type="Proteomes" id="UP001305002">
    <property type="component" value="Chromosome"/>
</dbReference>
<dbReference type="RefSeq" id="WP_317926523.1">
    <property type="nucleotide sequence ID" value="NZ_CP137524.1"/>
</dbReference>
<reference evidence="2 3" key="2">
    <citation type="journal article" date="2024" name="Microb. Biotechnol.">
        <title>The involvement of multiple ABC transporters in daunorubicin efflux in Streptomyces coeruleorubidus.</title>
        <authorList>
            <person name="Dong J."/>
            <person name="Ning J."/>
            <person name="Tian Y."/>
            <person name="Li H."/>
            <person name="Chen H."/>
            <person name="Guan W."/>
        </authorList>
    </citation>
    <scope>NUCLEOTIDE SEQUENCE [LARGE SCALE GENOMIC DNA]</scope>
    <source>
        <strain evidence="2 3">CICC 11043</strain>
    </source>
</reference>